<dbReference type="InterPro" id="IPR055729">
    <property type="entry name" value="DUF7305"/>
</dbReference>
<accession>A0ABW0TNV5</accession>
<evidence type="ECO:0000256" key="1">
    <source>
        <dbReference type="SAM" id="MobiDB-lite"/>
    </source>
</evidence>
<evidence type="ECO:0000313" key="5">
    <source>
        <dbReference type="EMBL" id="MFC5591161.1"/>
    </source>
</evidence>
<dbReference type="Pfam" id="PF23981">
    <property type="entry name" value="DUF7305"/>
    <property type="match status" value="1"/>
</dbReference>
<feature type="domain" description="DUF7305" evidence="4">
    <location>
        <begin position="324"/>
        <end position="437"/>
    </location>
</feature>
<dbReference type="Pfam" id="PF14341">
    <property type="entry name" value="PilX_N"/>
    <property type="match status" value="1"/>
</dbReference>
<gene>
    <name evidence="5" type="ORF">ACFPRA_19965</name>
</gene>
<keyword evidence="2" id="KW-1133">Transmembrane helix</keyword>
<feature type="region of interest" description="Disordered" evidence="1">
    <location>
        <begin position="495"/>
        <end position="514"/>
    </location>
</feature>
<organism evidence="5 6">
    <name type="scientific">Sporosarcina soli</name>
    <dbReference type="NCBI Taxonomy" id="334736"/>
    <lineage>
        <taxon>Bacteria</taxon>
        <taxon>Bacillati</taxon>
        <taxon>Bacillota</taxon>
        <taxon>Bacilli</taxon>
        <taxon>Bacillales</taxon>
        <taxon>Caryophanaceae</taxon>
        <taxon>Sporosarcina</taxon>
    </lineage>
</organism>
<reference evidence="6" key="1">
    <citation type="journal article" date="2019" name="Int. J. Syst. Evol. Microbiol.">
        <title>The Global Catalogue of Microorganisms (GCM) 10K type strain sequencing project: providing services to taxonomists for standard genome sequencing and annotation.</title>
        <authorList>
            <consortium name="The Broad Institute Genomics Platform"/>
            <consortium name="The Broad Institute Genome Sequencing Center for Infectious Disease"/>
            <person name="Wu L."/>
            <person name="Ma J."/>
        </authorList>
    </citation>
    <scope>NUCLEOTIDE SEQUENCE [LARGE SCALE GENOMIC DNA]</scope>
    <source>
        <strain evidence="6">CGMCC 4.1434</strain>
    </source>
</reference>
<name>A0ABW0TNV5_9BACL</name>
<proteinExistence type="predicted"/>
<keyword evidence="2" id="KW-0472">Membrane</keyword>
<dbReference type="InterPro" id="IPR025746">
    <property type="entry name" value="PilX_N_dom"/>
</dbReference>
<dbReference type="Proteomes" id="UP001596109">
    <property type="component" value="Unassembled WGS sequence"/>
</dbReference>
<keyword evidence="6" id="KW-1185">Reference proteome</keyword>
<evidence type="ECO:0000259" key="3">
    <source>
        <dbReference type="Pfam" id="PF14341"/>
    </source>
</evidence>
<sequence>MSKHNNEKGFTLVVVLMVLVVLSVFTVTIIGIATNHSVITHGEQDDQATFYIAEAGINSVVAKIDVIAEEAAAIAKGSYPDLPAELRKEKVHELFKEKLESKMVKLNTDLKKKTNNGLSFEKNNSEVHIQLLKKTDFQYEIISTGTIGKKKRKLERSVTISLEGFKISNVPDGNPESNNNSGGSNPVVNIPEGTAVFVNGQITMTEGAKINGNIGTNKSGSKTIALSGGASVTGNVFVPAGSESGAVSTTPGITVAQPTGLDEKAKMELPEFPKFEDYPYPKDQIIKNNSNQYEVIRDGDLRVDNWISADYVLKVSDNMSFHEIKLGSNYSMTIDVGNTDKVIVVDHLNLENGHIKIIGTGKLTFVVKNQITMGSGSTINNGGFLDQLGVYLEKSTDPKKPKEVKLAGSQKIFGSLYAEDANIHITGGGGFQGNILTGGKKVTINGGGSAYSSLILAPNADVILAGGGNVKGAIYANTLYADGGTIVQYKKPTIETGPFTPTPENPEPSDPILDTSAVKSHLKLGTLTEN</sequence>
<feature type="compositionally biased region" description="Pro residues" evidence="1">
    <location>
        <begin position="500"/>
        <end position="509"/>
    </location>
</feature>
<dbReference type="EMBL" id="JBHSNO010000015">
    <property type="protein sequence ID" value="MFC5591161.1"/>
    <property type="molecule type" value="Genomic_DNA"/>
</dbReference>
<evidence type="ECO:0000259" key="4">
    <source>
        <dbReference type="Pfam" id="PF23981"/>
    </source>
</evidence>
<feature type="domain" description="Type 4 fimbrial biogenesis protein PilX N-terminal" evidence="3">
    <location>
        <begin position="8"/>
        <end position="58"/>
    </location>
</feature>
<dbReference type="RefSeq" id="WP_381438594.1">
    <property type="nucleotide sequence ID" value="NZ_JBHSNO010000015.1"/>
</dbReference>
<evidence type="ECO:0000256" key="2">
    <source>
        <dbReference type="SAM" id="Phobius"/>
    </source>
</evidence>
<comment type="caution">
    <text evidence="5">The sequence shown here is derived from an EMBL/GenBank/DDBJ whole genome shotgun (WGS) entry which is preliminary data.</text>
</comment>
<feature type="transmembrane region" description="Helical" evidence="2">
    <location>
        <begin position="12"/>
        <end position="33"/>
    </location>
</feature>
<protein>
    <submittedName>
        <fullName evidence="5">PilX N-terminal domain-containing pilus assembly protein</fullName>
    </submittedName>
</protein>
<keyword evidence="2" id="KW-0812">Transmembrane</keyword>
<evidence type="ECO:0000313" key="6">
    <source>
        <dbReference type="Proteomes" id="UP001596109"/>
    </source>
</evidence>